<comment type="caution">
    <text evidence="5">Lacks conserved residue(s) required for the propagation of feature annotation.</text>
</comment>
<feature type="active site" description="Proton acceptor" evidence="5">
    <location>
        <position position="118"/>
    </location>
</feature>
<dbReference type="CDD" id="cd04301">
    <property type="entry name" value="NAT_SF"/>
    <property type="match status" value="1"/>
</dbReference>
<dbReference type="GO" id="GO:0008999">
    <property type="term" value="F:protein-N-terminal-alanine acetyltransferase activity"/>
    <property type="evidence" value="ECO:0007669"/>
    <property type="project" value="UniProtKB-EC"/>
</dbReference>
<dbReference type="InterPro" id="IPR016181">
    <property type="entry name" value="Acyl_CoA_acyltransferase"/>
</dbReference>
<keyword evidence="2 5" id="KW-0963">Cytoplasm</keyword>
<protein>
    <recommendedName>
        <fullName evidence="5">[Ribosomal protein bS18]-alanine N-acetyltransferase</fullName>
        <ecNumber evidence="5">2.3.1.266</ecNumber>
    </recommendedName>
</protein>
<evidence type="ECO:0000259" key="6">
    <source>
        <dbReference type="PROSITE" id="PS51186"/>
    </source>
</evidence>
<dbReference type="InterPro" id="IPR006464">
    <property type="entry name" value="AcTrfase_RimI/Ard1"/>
</dbReference>
<comment type="catalytic activity">
    <reaction evidence="5">
        <text>N-terminal L-alanyl-[ribosomal protein bS18] + acetyl-CoA = N-terminal N(alpha)-acetyl-L-alanyl-[ribosomal protein bS18] + CoA + H(+)</text>
        <dbReference type="Rhea" id="RHEA:43756"/>
        <dbReference type="Rhea" id="RHEA-COMP:10676"/>
        <dbReference type="Rhea" id="RHEA-COMP:10677"/>
        <dbReference type="ChEBI" id="CHEBI:15378"/>
        <dbReference type="ChEBI" id="CHEBI:57287"/>
        <dbReference type="ChEBI" id="CHEBI:57288"/>
        <dbReference type="ChEBI" id="CHEBI:64718"/>
        <dbReference type="ChEBI" id="CHEBI:83683"/>
        <dbReference type="EC" id="2.3.1.266"/>
    </reaction>
</comment>
<comment type="caution">
    <text evidence="7">The sequence shown here is derived from an EMBL/GenBank/DDBJ whole genome shotgun (WGS) entry which is preliminary data.</text>
</comment>
<dbReference type="PANTHER" id="PTHR43420:SF44">
    <property type="entry name" value="ACETYLTRANSFERASE YPEA"/>
    <property type="match status" value="1"/>
</dbReference>
<evidence type="ECO:0000256" key="1">
    <source>
        <dbReference type="ARBA" id="ARBA00005395"/>
    </source>
</evidence>
<feature type="domain" description="N-acetyltransferase" evidence="6">
    <location>
        <begin position="10"/>
        <end position="163"/>
    </location>
</feature>
<dbReference type="RefSeq" id="WP_263572134.1">
    <property type="nucleotide sequence ID" value="NZ_JAJIRN010000007.1"/>
</dbReference>
<dbReference type="Pfam" id="PF00583">
    <property type="entry name" value="Acetyltransf_1"/>
    <property type="match status" value="1"/>
</dbReference>
<keyword evidence="3 5" id="KW-0808">Transferase</keyword>
<keyword evidence="8" id="KW-1185">Reference proteome</keyword>
<keyword evidence="7" id="KW-0689">Ribosomal protein</keyword>
<dbReference type="NCBIfam" id="TIGR01575">
    <property type="entry name" value="rimI"/>
    <property type="match status" value="1"/>
</dbReference>
<evidence type="ECO:0000313" key="7">
    <source>
        <dbReference type="EMBL" id="MCV2369542.1"/>
    </source>
</evidence>
<dbReference type="EC" id="2.3.1.266" evidence="5"/>
<dbReference type="PROSITE" id="PS51186">
    <property type="entry name" value="GNAT"/>
    <property type="match status" value="1"/>
</dbReference>
<dbReference type="PANTHER" id="PTHR43420">
    <property type="entry name" value="ACETYLTRANSFERASE"/>
    <property type="match status" value="1"/>
</dbReference>
<gene>
    <name evidence="5 7" type="primary">rimI</name>
    <name evidence="7" type="ORF">LNV07_15800</name>
</gene>
<organism evidence="7 8">
    <name type="scientific">Roseateles oligotrophus</name>
    <dbReference type="NCBI Taxonomy" id="1769250"/>
    <lineage>
        <taxon>Bacteria</taxon>
        <taxon>Pseudomonadati</taxon>
        <taxon>Pseudomonadota</taxon>
        <taxon>Betaproteobacteria</taxon>
        <taxon>Burkholderiales</taxon>
        <taxon>Sphaerotilaceae</taxon>
        <taxon>Roseateles</taxon>
    </lineage>
</organism>
<evidence type="ECO:0000256" key="5">
    <source>
        <dbReference type="HAMAP-Rule" id="MF_02210"/>
    </source>
</evidence>
<name>A0ABT2YHK9_9BURK</name>
<proteinExistence type="inferred from homology"/>
<dbReference type="HAMAP" id="MF_02210">
    <property type="entry name" value="RimI"/>
    <property type="match status" value="1"/>
</dbReference>
<comment type="similarity">
    <text evidence="1 5">Belongs to the acetyltransferase family. RimI subfamily.</text>
</comment>
<sequence>MSAQLAPNSARLWPMRAADVAEILVLERQVYAMPWSEGNFIDSLAAGYEAFVLRSAPVLRDPRTQLFGYFLAMKGVDEMHLLNLSVAPEQQGRGFARLMLDALCKICREQACPQLWLEVRVGNQRAREVYRRYGFTELGLRRAYYPVAAGPREDAVLMNLAVTP</sequence>
<comment type="subcellular location">
    <subcellularLocation>
        <location evidence="5">Cytoplasm</location>
    </subcellularLocation>
</comment>
<dbReference type="Gene3D" id="3.40.630.30">
    <property type="match status" value="1"/>
</dbReference>
<evidence type="ECO:0000256" key="3">
    <source>
        <dbReference type="ARBA" id="ARBA00022679"/>
    </source>
</evidence>
<dbReference type="SUPFAM" id="SSF55729">
    <property type="entry name" value="Acyl-CoA N-acyltransferases (Nat)"/>
    <property type="match status" value="1"/>
</dbReference>
<accession>A0ABT2YHK9</accession>
<keyword evidence="4 5" id="KW-0012">Acyltransferase</keyword>
<comment type="function">
    <text evidence="5">Acetylates the N-terminal alanine of ribosomal protein bS18.</text>
</comment>
<feature type="active site" description="Proton donor" evidence="5">
    <location>
        <position position="130"/>
    </location>
</feature>
<evidence type="ECO:0000256" key="2">
    <source>
        <dbReference type="ARBA" id="ARBA00022490"/>
    </source>
</evidence>
<reference evidence="7 8" key="1">
    <citation type="submission" date="2021-11" db="EMBL/GenBank/DDBJ databases">
        <authorList>
            <person name="Liang Q."/>
            <person name="Mou H."/>
            <person name="Liu Z."/>
        </authorList>
    </citation>
    <scope>NUCLEOTIDE SEQUENCE [LARGE SCALE GENOMIC DNA]</scope>
    <source>
        <strain evidence="7 8">CHU3</strain>
    </source>
</reference>
<dbReference type="EMBL" id="JAJIRN010000007">
    <property type="protein sequence ID" value="MCV2369542.1"/>
    <property type="molecule type" value="Genomic_DNA"/>
</dbReference>
<evidence type="ECO:0000313" key="8">
    <source>
        <dbReference type="Proteomes" id="UP001209701"/>
    </source>
</evidence>
<evidence type="ECO:0000256" key="4">
    <source>
        <dbReference type="ARBA" id="ARBA00023315"/>
    </source>
</evidence>
<dbReference type="Proteomes" id="UP001209701">
    <property type="component" value="Unassembled WGS sequence"/>
</dbReference>
<feature type="binding site" evidence="5">
    <location>
        <position position="123"/>
    </location>
    <ligand>
        <name>acetyl-CoA</name>
        <dbReference type="ChEBI" id="CHEBI:57288"/>
    </ligand>
</feature>
<keyword evidence="7" id="KW-0687">Ribonucleoprotein</keyword>
<dbReference type="InterPro" id="IPR050680">
    <property type="entry name" value="YpeA/RimI_acetyltransf"/>
</dbReference>
<dbReference type="InterPro" id="IPR043690">
    <property type="entry name" value="RimI"/>
</dbReference>
<dbReference type="GO" id="GO:0005840">
    <property type="term" value="C:ribosome"/>
    <property type="evidence" value="ECO:0007669"/>
    <property type="project" value="UniProtKB-KW"/>
</dbReference>
<dbReference type="InterPro" id="IPR000182">
    <property type="entry name" value="GNAT_dom"/>
</dbReference>